<feature type="coiled-coil region" evidence="13">
    <location>
        <begin position="189"/>
        <end position="216"/>
    </location>
</feature>
<evidence type="ECO:0000256" key="3">
    <source>
        <dbReference type="ARBA" id="ARBA00012483"/>
    </source>
</evidence>
<dbReference type="SMR" id="B3MV49"/>
<dbReference type="GO" id="GO:0016874">
    <property type="term" value="F:ligase activity"/>
    <property type="evidence" value="ECO:0007669"/>
    <property type="project" value="UniProtKB-KW"/>
</dbReference>
<evidence type="ECO:0000256" key="13">
    <source>
        <dbReference type="SAM" id="Coils"/>
    </source>
</evidence>
<dbReference type="AlphaFoldDB" id="B3MV49"/>
<evidence type="ECO:0000256" key="8">
    <source>
        <dbReference type="ARBA" id="ARBA00022786"/>
    </source>
</evidence>
<dbReference type="InterPro" id="IPR037255">
    <property type="entry name" value="NRDP1_C"/>
</dbReference>
<evidence type="ECO:0000313" key="16">
    <source>
        <dbReference type="Proteomes" id="UP000007801"/>
    </source>
</evidence>
<dbReference type="SUPFAM" id="SSF49599">
    <property type="entry name" value="TRAF domain-like"/>
    <property type="match status" value="1"/>
</dbReference>
<dbReference type="STRING" id="7217.B3MV49"/>
<keyword evidence="5" id="KW-0808">Transferase</keyword>
<evidence type="ECO:0000256" key="1">
    <source>
        <dbReference type="ARBA" id="ARBA00000900"/>
    </source>
</evidence>
<dbReference type="HOGENOM" id="CLU_076732_0_0_1"/>
<dbReference type="KEGG" id="dan:6504370"/>
<dbReference type="InterPro" id="IPR001841">
    <property type="entry name" value="Znf_RING"/>
</dbReference>
<name>B3MV49_DROAN</name>
<keyword evidence="7 12" id="KW-0863">Zinc-finger</keyword>
<organism evidence="15 16">
    <name type="scientific">Drosophila ananassae</name>
    <name type="common">Fruit fly</name>
    <dbReference type="NCBI Taxonomy" id="7217"/>
    <lineage>
        <taxon>Eukaryota</taxon>
        <taxon>Metazoa</taxon>
        <taxon>Ecdysozoa</taxon>
        <taxon>Arthropoda</taxon>
        <taxon>Hexapoda</taxon>
        <taxon>Insecta</taxon>
        <taxon>Pterygota</taxon>
        <taxon>Neoptera</taxon>
        <taxon>Endopterygota</taxon>
        <taxon>Diptera</taxon>
        <taxon>Brachycera</taxon>
        <taxon>Muscomorpha</taxon>
        <taxon>Ephydroidea</taxon>
        <taxon>Drosophilidae</taxon>
        <taxon>Drosophila</taxon>
        <taxon>Sophophora</taxon>
    </lineage>
</organism>
<evidence type="ECO:0000256" key="11">
    <source>
        <dbReference type="ARBA" id="ARBA00031762"/>
    </source>
</evidence>
<evidence type="ECO:0000256" key="6">
    <source>
        <dbReference type="ARBA" id="ARBA00022723"/>
    </source>
</evidence>
<dbReference type="PROSITE" id="PS00518">
    <property type="entry name" value="ZF_RING_1"/>
    <property type="match status" value="1"/>
</dbReference>
<dbReference type="GO" id="GO:0043122">
    <property type="term" value="P:regulation of canonical NF-kappaB signal transduction"/>
    <property type="evidence" value="ECO:0007669"/>
    <property type="project" value="TreeGrafter"/>
</dbReference>
<dbReference type="GO" id="GO:0008270">
    <property type="term" value="F:zinc ion binding"/>
    <property type="evidence" value="ECO:0007669"/>
    <property type="project" value="UniProtKB-KW"/>
</dbReference>
<dbReference type="InParanoid" id="B3MV49"/>
<keyword evidence="8" id="KW-0833">Ubl conjugation pathway</keyword>
<comment type="catalytic activity">
    <reaction evidence="1">
        <text>S-ubiquitinyl-[E2 ubiquitin-conjugating enzyme]-L-cysteine + [acceptor protein]-L-lysine = [E2 ubiquitin-conjugating enzyme]-L-cysteine + N(6)-ubiquitinyl-[acceptor protein]-L-lysine.</text>
        <dbReference type="EC" id="2.3.2.27"/>
    </reaction>
</comment>
<dbReference type="SUPFAM" id="SSF160088">
    <property type="entry name" value="NRDP1 C-terminal domain-like"/>
    <property type="match status" value="1"/>
</dbReference>
<keyword evidence="13" id="KW-0175">Coiled coil</keyword>
<dbReference type="GO" id="GO:0061630">
    <property type="term" value="F:ubiquitin protein ligase activity"/>
    <property type="evidence" value="ECO:0007669"/>
    <property type="project" value="UniProtKB-EC"/>
</dbReference>
<dbReference type="EC" id="2.3.2.27" evidence="3"/>
<dbReference type="SMART" id="SM00184">
    <property type="entry name" value="RING"/>
    <property type="match status" value="1"/>
</dbReference>
<dbReference type="InterPro" id="IPR013083">
    <property type="entry name" value="Znf_RING/FYVE/PHD"/>
</dbReference>
<evidence type="ECO:0000256" key="4">
    <source>
        <dbReference type="ARBA" id="ARBA00015711"/>
    </source>
</evidence>
<evidence type="ECO:0000313" key="15">
    <source>
        <dbReference type="EMBL" id="EDV33114.2"/>
    </source>
</evidence>
<keyword evidence="16" id="KW-1185">Reference proteome</keyword>
<dbReference type="PANTHER" id="PTHR10131">
    <property type="entry name" value="TNF RECEPTOR ASSOCIATED FACTOR"/>
    <property type="match status" value="1"/>
</dbReference>
<dbReference type="eggNOG" id="KOG0297">
    <property type="taxonomic scope" value="Eukaryota"/>
</dbReference>
<evidence type="ECO:0000256" key="10">
    <source>
        <dbReference type="ARBA" id="ARBA00030556"/>
    </source>
</evidence>
<dbReference type="OrthoDB" id="1630758at2759"/>
<dbReference type="GO" id="GO:0016567">
    <property type="term" value="P:protein ubiquitination"/>
    <property type="evidence" value="ECO:0007669"/>
    <property type="project" value="UniProtKB-UniPathway"/>
</dbReference>
<sequence>MSPLTLFARSDASTFRSENYKNRVFRKVSLEASSVLSSTKESRNRIGNRNHISSMGFDLPYIVGHVDEELICPICADILEDPVQSCGCEHAYCRACIDKWMQQKQICPVDRSDLLPGHLVPVSRLMRNMLSRLKIKCSFAENGCSQLLALEEYRSHVAGCEHNPKVVVECNKGCGMKVPKDELARHNCVFELRELVQNQMAEIAELKETQATQELRIVIQRRELELLQYYIAALRSTNPVMRNIGEQLDRYSLMQWGNGLPLANVRTWGSLISTPDTPMHVMVRDVLRTCGCPMHLLNLMVDPCHETRWPDALITLDARRENHHRLNQYVTRILPPLVSGKPCVVVLGGDNTHMPENLRPTLGLVMIFVDGVEEMLQEPLPDGEYI</sequence>
<proteinExistence type="predicted"/>
<dbReference type="UniPathway" id="UPA00143"/>
<dbReference type="PANTHER" id="PTHR10131:SF157">
    <property type="entry name" value="RECEPTOR-ASSOCIATED FACTOR, PUTATIVE-RELATED"/>
    <property type="match status" value="1"/>
</dbReference>
<comment type="pathway">
    <text evidence="2">Protein modification; protein ubiquitination.</text>
</comment>
<feature type="domain" description="RING-type" evidence="14">
    <location>
        <begin position="72"/>
        <end position="111"/>
    </location>
</feature>
<evidence type="ECO:0000259" key="14">
    <source>
        <dbReference type="PROSITE" id="PS50089"/>
    </source>
</evidence>
<keyword evidence="6" id="KW-0479">Metal-binding</keyword>
<dbReference type="PROSITE" id="PS50089">
    <property type="entry name" value="ZF_RING_2"/>
    <property type="match status" value="1"/>
</dbReference>
<keyword evidence="9" id="KW-0862">Zinc</keyword>
<protein>
    <recommendedName>
        <fullName evidence="4">E3 ubiquitin-protein ligase NRDP1</fullName>
        <ecNumber evidence="3">2.3.2.27</ecNumber>
    </recommendedName>
    <alternativeName>
        <fullName evidence="10">RING finger protein 41</fullName>
    </alternativeName>
    <alternativeName>
        <fullName evidence="11">RING-type E3 ubiquitin transferase NRDP1</fullName>
    </alternativeName>
</protein>
<reference evidence="15 16" key="1">
    <citation type="journal article" date="2007" name="Nature">
        <title>Evolution of genes and genomes on the Drosophila phylogeny.</title>
        <authorList>
            <consortium name="Drosophila 12 Genomes Consortium"/>
            <person name="Clark A.G."/>
            <person name="Eisen M.B."/>
            <person name="Smith D.R."/>
            <person name="Bergman C.M."/>
            <person name="Oliver B."/>
            <person name="Markow T.A."/>
            <person name="Kaufman T.C."/>
            <person name="Kellis M."/>
            <person name="Gelbart W."/>
            <person name="Iyer V.N."/>
            <person name="Pollard D.A."/>
            <person name="Sackton T.B."/>
            <person name="Larracuente A.M."/>
            <person name="Singh N.D."/>
            <person name="Abad J.P."/>
            <person name="Abt D.N."/>
            <person name="Adryan B."/>
            <person name="Aguade M."/>
            <person name="Akashi H."/>
            <person name="Anderson W.W."/>
            <person name="Aquadro C.F."/>
            <person name="Ardell D.H."/>
            <person name="Arguello R."/>
            <person name="Artieri C.G."/>
            <person name="Barbash D.A."/>
            <person name="Barker D."/>
            <person name="Barsanti P."/>
            <person name="Batterham P."/>
            <person name="Batzoglou S."/>
            <person name="Begun D."/>
            <person name="Bhutkar A."/>
            <person name="Blanco E."/>
            <person name="Bosak S.A."/>
            <person name="Bradley R.K."/>
            <person name="Brand A.D."/>
            <person name="Brent M.R."/>
            <person name="Brooks A.N."/>
            <person name="Brown R.H."/>
            <person name="Butlin R.K."/>
            <person name="Caggese C."/>
            <person name="Calvi B.R."/>
            <person name="Bernardo de Carvalho A."/>
            <person name="Caspi A."/>
            <person name="Castrezana S."/>
            <person name="Celniker S.E."/>
            <person name="Chang J.L."/>
            <person name="Chapple C."/>
            <person name="Chatterji S."/>
            <person name="Chinwalla A."/>
            <person name="Civetta A."/>
            <person name="Clifton S.W."/>
            <person name="Comeron J.M."/>
            <person name="Costello J.C."/>
            <person name="Coyne J.A."/>
            <person name="Daub J."/>
            <person name="David R.G."/>
            <person name="Delcher A.L."/>
            <person name="Delehaunty K."/>
            <person name="Do C.B."/>
            <person name="Ebling H."/>
            <person name="Edwards K."/>
            <person name="Eickbush T."/>
            <person name="Evans J.D."/>
            <person name="Filipski A."/>
            <person name="Findeiss S."/>
            <person name="Freyhult E."/>
            <person name="Fulton L."/>
            <person name="Fulton R."/>
            <person name="Garcia A.C."/>
            <person name="Gardiner A."/>
            <person name="Garfield D.A."/>
            <person name="Garvin B.E."/>
            <person name="Gibson G."/>
            <person name="Gilbert D."/>
            <person name="Gnerre S."/>
            <person name="Godfrey J."/>
            <person name="Good R."/>
            <person name="Gotea V."/>
            <person name="Gravely B."/>
            <person name="Greenberg A.J."/>
            <person name="Griffiths-Jones S."/>
            <person name="Gross S."/>
            <person name="Guigo R."/>
            <person name="Gustafson E.A."/>
            <person name="Haerty W."/>
            <person name="Hahn M.W."/>
            <person name="Halligan D.L."/>
            <person name="Halpern A.L."/>
            <person name="Halter G.M."/>
            <person name="Han M.V."/>
            <person name="Heger A."/>
            <person name="Hillier L."/>
            <person name="Hinrichs A.S."/>
            <person name="Holmes I."/>
            <person name="Hoskins R.A."/>
            <person name="Hubisz M.J."/>
            <person name="Hultmark D."/>
            <person name="Huntley M.A."/>
            <person name="Jaffe D.B."/>
            <person name="Jagadeeshan S."/>
            <person name="Jeck W.R."/>
            <person name="Johnson J."/>
            <person name="Jones C.D."/>
            <person name="Jordan W.C."/>
            <person name="Karpen G.H."/>
            <person name="Kataoka E."/>
            <person name="Keightley P.D."/>
            <person name="Kheradpour P."/>
            <person name="Kirkness E.F."/>
            <person name="Koerich L.B."/>
            <person name="Kristiansen K."/>
            <person name="Kudrna D."/>
            <person name="Kulathinal R.J."/>
            <person name="Kumar S."/>
            <person name="Kwok R."/>
            <person name="Lander E."/>
            <person name="Langley C.H."/>
            <person name="Lapoint R."/>
            <person name="Lazzaro B.P."/>
            <person name="Lee S.J."/>
            <person name="Levesque L."/>
            <person name="Li R."/>
            <person name="Lin C.F."/>
            <person name="Lin M.F."/>
            <person name="Lindblad-Toh K."/>
            <person name="Llopart A."/>
            <person name="Long M."/>
            <person name="Low L."/>
            <person name="Lozovsky E."/>
            <person name="Lu J."/>
            <person name="Luo M."/>
            <person name="Machado C.A."/>
            <person name="Makalowski W."/>
            <person name="Marzo M."/>
            <person name="Matsuda M."/>
            <person name="Matzkin L."/>
            <person name="McAllister B."/>
            <person name="McBride C.S."/>
            <person name="McKernan B."/>
            <person name="McKernan K."/>
            <person name="Mendez-Lago M."/>
            <person name="Minx P."/>
            <person name="Mollenhauer M.U."/>
            <person name="Montooth K."/>
            <person name="Mount S.M."/>
            <person name="Mu X."/>
            <person name="Myers E."/>
            <person name="Negre B."/>
            <person name="Newfeld S."/>
            <person name="Nielsen R."/>
            <person name="Noor M.A."/>
            <person name="O'Grady P."/>
            <person name="Pachter L."/>
            <person name="Papaceit M."/>
            <person name="Parisi M.J."/>
            <person name="Parisi M."/>
            <person name="Parts L."/>
            <person name="Pedersen J.S."/>
            <person name="Pesole G."/>
            <person name="Phillippy A.M."/>
            <person name="Ponting C.P."/>
            <person name="Pop M."/>
            <person name="Porcelli D."/>
            <person name="Powell J.R."/>
            <person name="Prohaska S."/>
            <person name="Pruitt K."/>
            <person name="Puig M."/>
            <person name="Quesneville H."/>
            <person name="Ram K.R."/>
            <person name="Rand D."/>
            <person name="Rasmussen M.D."/>
            <person name="Reed L.K."/>
            <person name="Reenan R."/>
            <person name="Reily A."/>
            <person name="Remington K.A."/>
            <person name="Rieger T.T."/>
            <person name="Ritchie M.G."/>
            <person name="Robin C."/>
            <person name="Rogers Y.H."/>
            <person name="Rohde C."/>
            <person name="Rozas J."/>
            <person name="Rubenfield M.J."/>
            <person name="Ruiz A."/>
            <person name="Russo S."/>
            <person name="Salzberg S.L."/>
            <person name="Sanchez-Gracia A."/>
            <person name="Saranga D.J."/>
            <person name="Sato H."/>
            <person name="Schaeffer S.W."/>
            <person name="Schatz M.C."/>
            <person name="Schlenke T."/>
            <person name="Schwartz R."/>
            <person name="Segarra C."/>
            <person name="Singh R.S."/>
            <person name="Sirot L."/>
            <person name="Sirota M."/>
            <person name="Sisneros N.B."/>
            <person name="Smith C.D."/>
            <person name="Smith T.F."/>
            <person name="Spieth J."/>
            <person name="Stage D.E."/>
            <person name="Stark A."/>
            <person name="Stephan W."/>
            <person name="Strausberg R.L."/>
            <person name="Strempel S."/>
            <person name="Sturgill D."/>
            <person name="Sutton G."/>
            <person name="Sutton G.G."/>
            <person name="Tao W."/>
            <person name="Teichmann S."/>
            <person name="Tobari Y.N."/>
            <person name="Tomimura Y."/>
            <person name="Tsolas J.M."/>
            <person name="Valente V.L."/>
            <person name="Venter E."/>
            <person name="Venter J.C."/>
            <person name="Vicario S."/>
            <person name="Vieira F.G."/>
            <person name="Vilella A.J."/>
            <person name="Villasante A."/>
            <person name="Walenz B."/>
            <person name="Wang J."/>
            <person name="Wasserman M."/>
            <person name="Watts T."/>
            <person name="Wilson D."/>
            <person name="Wilson R.K."/>
            <person name="Wing R.A."/>
            <person name="Wolfner M.F."/>
            <person name="Wong A."/>
            <person name="Wong G.K."/>
            <person name="Wu C.I."/>
            <person name="Wu G."/>
            <person name="Yamamoto D."/>
            <person name="Yang H.P."/>
            <person name="Yang S.P."/>
            <person name="Yorke J.A."/>
            <person name="Yoshida K."/>
            <person name="Zdobnov E."/>
            <person name="Zhang P."/>
            <person name="Zhang Y."/>
            <person name="Zimin A.V."/>
            <person name="Baldwin J."/>
            <person name="Abdouelleil A."/>
            <person name="Abdulkadir J."/>
            <person name="Abebe A."/>
            <person name="Abera B."/>
            <person name="Abreu J."/>
            <person name="Acer S.C."/>
            <person name="Aftuck L."/>
            <person name="Alexander A."/>
            <person name="An P."/>
            <person name="Anderson E."/>
            <person name="Anderson S."/>
            <person name="Arachi H."/>
            <person name="Azer M."/>
            <person name="Bachantsang P."/>
            <person name="Barry A."/>
            <person name="Bayul T."/>
            <person name="Berlin A."/>
            <person name="Bessette D."/>
            <person name="Bloom T."/>
            <person name="Blye J."/>
            <person name="Boguslavskiy L."/>
            <person name="Bonnet C."/>
            <person name="Boukhgalter B."/>
            <person name="Bourzgui I."/>
            <person name="Brown A."/>
            <person name="Cahill P."/>
            <person name="Channer S."/>
            <person name="Cheshatsang Y."/>
            <person name="Chuda L."/>
            <person name="Citroen M."/>
            <person name="Collymore A."/>
            <person name="Cooke P."/>
            <person name="Costello M."/>
            <person name="D'Aco K."/>
            <person name="Daza R."/>
            <person name="De Haan G."/>
            <person name="DeGray S."/>
            <person name="DeMaso C."/>
            <person name="Dhargay N."/>
            <person name="Dooley K."/>
            <person name="Dooley E."/>
            <person name="Doricent M."/>
            <person name="Dorje P."/>
            <person name="Dorjee K."/>
            <person name="Dupes A."/>
            <person name="Elong R."/>
            <person name="Falk J."/>
            <person name="Farina A."/>
            <person name="Faro S."/>
            <person name="Ferguson D."/>
            <person name="Fisher S."/>
            <person name="Foley C.D."/>
            <person name="Franke A."/>
            <person name="Friedrich D."/>
            <person name="Gadbois L."/>
            <person name="Gearin G."/>
            <person name="Gearin C.R."/>
            <person name="Giannoukos G."/>
            <person name="Goode T."/>
            <person name="Graham J."/>
            <person name="Grandbois E."/>
            <person name="Grewal S."/>
            <person name="Gyaltsen K."/>
            <person name="Hafez N."/>
            <person name="Hagos B."/>
            <person name="Hall J."/>
            <person name="Henson C."/>
            <person name="Hollinger A."/>
            <person name="Honan T."/>
            <person name="Huard M.D."/>
            <person name="Hughes L."/>
            <person name="Hurhula B."/>
            <person name="Husby M.E."/>
            <person name="Kamat A."/>
            <person name="Kanga B."/>
            <person name="Kashin S."/>
            <person name="Khazanovich D."/>
            <person name="Kisner P."/>
            <person name="Lance K."/>
            <person name="Lara M."/>
            <person name="Lee W."/>
            <person name="Lennon N."/>
            <person name="Letendre F."/>
            <person name="LeVine R."/>
            <person name="Lipovsky A."/>
            <person name="Liu X."/>
            <person name="Liu J."/>
            <person name="Liu S."/>
            <person name="Lokyitsang T."/>
            <person name="Lokyitsang Y."/>
            <person name="Lubonja R."/>
            <person name="Lui A."/>
            <person name="MacDonald P."/>
            <person name="Magnisalis V."/>
            <person name="Maru K."/>
            <person name="Matthews C."/>
            <person name="McCusker W."/>
            <person name="McDonough S."/>
            <person name="Mehta T."/>
            <person name="Meldrim J."/>
            <person name="Meneus L."/>
            <person name="Mihai O."/>
            <person name="Mihalev A."/>
            <person name="Mihova T."/>
            <person name="Mittelman R."/>
            <person name="Mlenga V."/>
            <person name="Montmayeur A."/>
            <person name="Mulrain L."/>
            <person name="Navidi A."/>
            <person name="Naylor J."/>
            <person name="Negash T."/>
            <person name="Nguyen T."/>
            <person name="Nguyen N."/>
            <person name="Nicol R."/>
            <person name="Norbu C."/>
            <person name="Norbu N."/>
            <person name="Novod N."/>
            <person name="O'Neill B."/>
            <person name="Osman S."/>
            <person name="Markiewicz E."/>
            <person name="Oyono O.L."/>
            <person name="Patti C."/>
            <person name="Phunkhang P."/>
            <person name="Pierre F."/>
            <person name="Priest M."/>
            <person name="Raghuraman S."/>
            <person name="Rege F."/>
            <person name="Reyes R."/>
            <person name="Rise C."/>
            <person name="Rogov P."/>
            <person name="Ross K."/>
            <person name="Ryan E."/>
            <person name="Settipalli S."/>
            <person name="Shea T."/>
            <person name="Sherpa N."/>
            <person name="Shi L."/>
            <person name="Shih D."/>
            <person name="Sparrow T."/>
            <person name="Spaulding J."/>
            <person name="Stalker J."/>
            <person name="Stange-Thomann N."/>
            <person name="Stavropoulos S."/>
            <person name="Stone C."/>
            <person name="Strader C."/>
            <person name="Tesfaye S."/>
            <person name="Thomson T."/>
            <person name="Thoulutsang Y."/>
            <person name="Thoulutsang D."/>
            <person name="Topham K."/>
            <person name="Topping I."/>
            <person name="Tsamla T."/>
            <person name="Vassiliev H."/>
            <person name="Vo A."/>
            <person name="Wangchuk T."/>
            <person name="Wangdi T."/>
            <person name="Weiand M."/>
            <person name="Wilkinson J."/>
            <person name="Wilson A."/>
            <person name="Yadav S."/>
            <person name="Young G."/>
            <person name="Yu Q."/>
            <person name="Zembek L."/>
            <person name="Zhong D."/>
            <person name="Zimmer A."/>
            <person name="Zwirko Z."/>
            <person name="Jaffe D.B."/>
            <person name="Alvarez P."/>
            <person name="Brockman W."/>
            <person name="Butler J."/>
            <person name="Chin C."/>
            <person name="Gnerre S."/>
            <person name="Grabherr M."/>
            <person name="Kleber M."/>
            <person name="Mauceli E."/>
            <person name="MacCallum I."/>
        </authorList>
    </citation>
    <scope>NUCLEOTIDE SEQUENCE [LARGE SCALE GENOMIC DNA]</scope>
    <source>
        <strain evidence="16">Tucson 14024-0371.13</strain>
    </source>
</reference>
<gene>
    <name evidence="15" type="primary">Dana\GF21698</name>
    <name evidence="15" type="synonym">dana_GLEANR_558</name>
    <name evidence="15" type="ORF">GF21698</name>
</gene>
<keyword evidence="15" id="KW-0436">Ligase</keyword>
<dbReference type="Pfam" id="PF08941">
    <property type="entry name" value="USP8_interact"/>
    <property type="match status" value="1"/>
</dbReference>
<evidence type="ECO:0000256" key="12">
    <source>
        <dbReference type="PROSITE-ProRule" id="PRU00175"/>
    </source>
</evidence>
<dbReference type="SUPFAM" id="SSF57850">
    <property type="entry name" value="RING/U-box"/>
    <property type="match status" value="1"/>
</dbReference>
<dbReference type="EMBL" id="CH902624">
    <property type="protein sequence ID" value="EDV33114.2"/>
    <property type="molecule type" value="Genomic_DNA"/>
</dbReference>
<dbReference type="Pfam" id="PF13923">
    <property type="entry name" value="zf-C3HC4_2"/>
    <property type="match status" value="1"/>
</dbReference>
<dbReference type="GeneID" id="6504370"/>
<evidence type="ECO:0000256" key="9">
    <source>
        <dbReference type="ARBA" id="ARBA00022833"/>
    </source>
</evidence>
<evidence type="ECO:0000256" key="7">
    <source>
        <dbReference type="ARBA" id="ARBA00022771"/>
    </source>
</evidence>
<accession>B3MV49</accession>
<dbReference type="InterPro" id="IPR015036">
    <property type="entry name" value="NRDP1"/>
</dbReference>
<evidence type="ECO:0000256" key="5">
    <source>
        <dbReference type="ARBA" id="ARBA00022679"/>
    </source>
</evidence>
<dbReference type="FunCoup" id="B3MV49">
    <property type="interactions" value="119"/>
</dbReference>
<dbReference type="InterPro" id="IPR017907">
    <property type="entry name" value="Znf_RING_CS"/>
</dbReference>
<evidence type="ECO:0000256" key="2">
    <source>
        <dbReference type="ARBA" id="ARBA00004906"/>
    </source>
</evidence>
<dbReference type="Proteomes" id="UP000007801">
    <property type="component" value="Unassembled WGS sequence"/>
</dbReference>
<dbReference type="Gene3D" id="3.30.40.10">
    <property type="entry name" value="Zinc/RING finger domain, C3HC4 (zinc finger)"/>
    <property type="match status" value="2"/>
</dbReference>